<name>A0A087TIU3_STEMI</name>
<reference evidence="1 2" key="1">
    <citation type="submission" date="2013-11" db="EMBL/GenBank/DDBJ databases">
        <title>Genome sequencing of Stegodyphus mimosarum.</title>
        <authorList>
            <person name="Bechsgaard J."/>
        </authorList>
    </citation>
    <scope>NUCLEOTIDE SEQUENCE [LARGE SCALE GENOMIC DNA]</scope>
</reference>
<protein>
    <recommendedName>
        <fullName evidence="3">DUF4371 domain-containing protein</fullName>
    </recommendedName>
</protein>
<evidence type="ECO:0008006" key="3">
    <source>
        <dbReference type="Google" id="ProtNLM"/>
    </source>
</evidence>
<sequence>MFPFGIQYFDMYKRIQFKLLRVTSFPNETAKTITNFCIDTLKEFKLDISKCVAFCGDNVNTNFGGIG</sequence>
<keyword evidence="2" id="KW-1185">Reference proteome</keyword>
<feature type="non-terminal residue" evidence="1">
    <location>
        <position position="67"/>
    </location>
</feature>
<dbReference type="AlphaFoldDB" id="A0A087TIU3"/>
<gene>
    <name evidence="1" type="ORF">X975_25433</name>
</gene>
<dbReference type="Proteomes" id="UP000054359">
    <property type="component" value="Unassembled WGS sequence"/>
</dbReference>
<accession>A0A087TIU3</accession>
<dbReference type="OrthoDB" id="8065135at2759"/>
<evidence type="ECO:0000313" key="2">
    <source>
        <dbReference type="Proteomes" id="UP000054359"/>
    </source>
</evidence>
<evidence type="ECO:0000313" key="1">
    <source>
        <dbReference type="EMBL" id="KFM65032.1"/>
    </source>
</evidence>
<proteinExistence type="predicted"/>
<organism evidence="1 2">
    <name type="scientific">Stegodyphus mimosarum</name>
    <name type="common">African social velvet spider</name>
    <dbReference type="NCBI Taxonomy" id="407821"/>
    <lineage>
        <taxon>Eukaryota</taxon>
        <taxon>Metazoa</taxon>
        <taxon>Ecdysozoa</taxon>
        <taxon>Arthropoda</taxon>
        <taxon>Chelicerata</taxon>
        <taxon>Arachnida</taxon>
        <taxon>Araneae</taxon>
        <taxon>Araneomorphae</taxon>
        <taxon>Entelegynae</taxon>
        <taxon>Eresoidea</taxon>
        <taxon>Eresidae</taxon>
        <taxon>Stegodyphus</taxon>
    </lineage>
</organism>
<dbReference type="EMBL" id="KK115400">
    <property type="protein sequence ID" value="KFM65032.1"/>
    <property type="molecule type" value="Genomic_DNA"/>
</dbReference>